<accession>A0ABS8PSW8</accession>
<reference evidence="2 3" key="1">
    <citation type="submission" date="2021-11" db="EMBL/GenBank/DDBJ databases">
        <title>Genomic of Niabella pedocola.</title>
        <authorList>
            <person name="Wu T."/>
        </authorList>
    </citation>
    <scope>NUCLEOTIDE SEQUENCE [LARGE SCALE GENOMIC DNA]</scope>
    <source>
        <strain evidence="2 3">JCM 31011</strain>
    </source>
</reference>
<dbReference type="EMBL" id="JAJNEC010000005">
    <property type="protein sequence ID" value="MCD2424171.1"/>
    <property type="molecule type" value="Genomic_DNA"/>
</dbReference>
<gene>
    <name evidence="2" type="ORF">LQ567_15430</name>
</gene>
<organism evidence="2 3">
    <name type="scientific">Niabella pedocola</name>
    <dbReference type="NCBI Taxonomy" id="1752077"/>
    <lineage>
        <taxon>Bacteria</taxon>
        <taxon>Pseudomonadati</taxon>
        <taxon>Bacteroidota</taxon>
        <taxon>Chitinophagia</taxon>
        <taxon>Chitinophagales</taxon>
        <taxon>Chitinophagaceae</taxon>
        <taxon>Niabella</taxon>
    </lineage>
</organism>
<dbReference type="RefSeq" id="WP_231005468.1">
    <property type="nucleotide sequence ID" value="NZ_JAJNEC010000005.1"/>
</dbReference>
<keyword evidence="1" id="KW-0472">Membrane</keyword>
<dbReference type="Gene3D" id="3.30.700.10">
    <property type="entry name" value="Glycoprotein, Type 4 Pilin"/>
    <property type="match status" value="1"/>
</dbReference>
<comment type="caution">
    <text evidence="2">The sequence shown here is derived from an EMBL/GenBank/DDBJ whole genome shotgun (WGS) entry which is preliminary data.</text>
</comment>
<dbReference type="SUPFAM" id="SSF54523">
    <property type="entry name" value="Pili subunits"/>
    <property type="match status" value="1"/>
</dbReference>
<evidence type="ECO:0000313" key="3">
    <source>
        <dbReference type="Proteomes" id="UP001199816"/>
    </source>
</evidence>
<keyword evidence="3" id="KW-1185">Reference proteome</keyword>
<evidence type="ECO:0008006" key="4">
    <source>
        <dbReference type="Google" id="ProtNLM"/>
    </source>
</evidence>
<protein>
    <recommendedName>
        <fullName evidence="4">Type II secretion system protein GspG C-terminal domain-containing protein</fullName>
    </recommendedName>
</protein>
<keyword evidence="1" id="KW-0812">Transmembrane</keyword>
<dbReference type="Proteomes" id="UP001199816">
    <property type="component" value="Unassembled WGS sequence"/>
</dbReference>
<keyword evidence="1" id="KW-1133">Transmembrane helix</keyword>
<dbReference type="InterPro" id="IPR045584">
    <property type="entry name" value="Pilin-like"/>
</dbReference>
<name>A0ABS8PSW8_9BACT</name>
<evidence type="ECO:0000256" key="1">
    <source>
        <dbReference type="SAM" id="Phobius"/>
    </source>
</evidence>
<sequence length="178" mass="20004">MEAITIAEKSKPPYLLGLLCVIPLVGAFVGLGLLLYGLLKYKDKRLSIIGVAGILWTILVYSALFYAGTHASVFKKGFENISQMQLNSLVKNIEFYKRSHGQYPDRLEQLRDDDKLAPINDAAQGMNIKGIAYYNYEKIGEKYVLFSSGQDGIPHTTDDLFPQVTITDSSKIGWIRHW</sequence>
<feature type="transmembrane region" description="Helical" evidence="1">
    <location>
        <begin position="14"/>
        <end position="39"/>
    </location>
</feature>
<proteinExistence type="predicted"/>
<feature type="transmembrane region" description="Helical" evidence="1">
    <location>
        <begin position="46"/>
        <end position="67"/>
    </location>
</feature>
<evidence type="ECO:0000313" key="2">
    <source>
        <dbReference type="EMBL" id="MCD2424171.1"/>
    </source>
</evidence>